<keyword evidence="6" id="KW-1185">Reference proteome</keyword>
<name>A0A0F0KR40_9MICO</name>
<comment type="caution">
    <text evidence="5">The sequence shown here is derived from an EMBL/GenBank/DDBJ whole genome shotgun (WGS) entry which is preliminary data.</text>
</comment>
<dbReference type="GO" id="GO:0000976">
    <property type="term" value="F:transcription cis-regulatory region binding"/>
    <property type="evidence" value="ECO:0007669"/>
    <property type="project" value="TreeGrafter"/>
</dbReference>
<dbReference type="PROSITE" id="PS50932">
    <property type="entry name" value="HTH_LACI_2"/>
    <property type="match status" value="1"/>
</dbReference>
<dbReference type="PANTHER" id="PTHR30146">
    <property type="entry name" value="LACI-RELATED TRANSCRIPTIONAL REPRESSOR"/>
    <property type="match status" value="1"/>
</dbReference>
<dbReference type="GO" id="GO:0003700">
    <property type="term" value="F:DNA-binding transcription factor activity"/>
    <property type="evidence" value="ECO:0007669"/>
    <property type="project" value="TreeGrafter"/>
</dbReference>
<evidence type="ECO:0000313" key="5">
    <source>
        <dbReference type="EMBL" id="KJL21681.1"/>
    </source>
</evidence>
<dbReference type="PATRIC" id="fig|104336.4.peg.1622"/>
<dbReference type="InterPro" id="IPR010982">
    <property type="entry name" value="Lambda_DNA-bd_dom_sf"/>
</dbReference>
<dbReference type="GeneID" id="94446014"/>
<dbReference type="SMART" id="SM00354">
    <property type="entry name" value="HTH_LACI"/>
    <property type="match status" value="1"/>
</dbReference>
<dbReference type="Gene3D" id="1.10.260.40">
    <property type="entry name" value="lambda repressor-like DNA-binding domains"/>
    <property type="match status" value="1"/>
</dbReference>
<dbReference type="PANTHER" id="PTHR30146:SF138">
    <property type="entry name" value="TRANSCRIPTIONAL REGULATORY PROTEIN"/>
    <property type="match status" value="1"/>
</dbReference>
<dbReference type="Proteomes" id="UP000033572">
    <property type="component" value="Unassembled WGS sequence"/>
</dbReference>
<keyword evidence="2" id="KW-0238">DNA-binding</keyword>
<evidence type="ECO:0000259" key="4">
    <source>
        <dbReference type="PROSITE" id="PS50932"/>
    </source>
</evidence>
<dbReference type="Pfam" id="PF13377">
    <property type="entry name" value="Peripla_BP_3"/>
    <property type="match status" value="1"/>
</dbReference>
<dbReference type="SUPFAM" id="SSF47413">
    <property type="entry name" value="lambda repressor-like DNA-binding domains"/>
    <property type="match status" value="1"/>
</dbReference>
<dbReference type="CDD" id="cd01392">
    <property type="entry name" value="HTH_LacI"/>
    <property type="match status" value="1"/>
</dbReference>
<proteinExistence type="predicted"/>
<dbReference type="InterPro" id="IPR028082">
    <property type="entry name" value="Peripla_BP_I"/>
</dbReference>
<dbReference type="Pfam" id="PF00356">
    <property type="entry name" value="LacI"/>
    <property type="match status" value="1"/>
</dbReference>
<dbReference type="CDD" id="cd06267">
    <property type="entry name" value="PBP1_LacI_sugar_binding-like"/>
    <property type="match status" value="1"/>
</dbReference>
<dbReference type="AlphaFoldDB" id="A0A0F0KR40"/>
<accession>A0A0F0KR40</accession>
<dbReference type="RefSeq" id="WP_045253966.1">
    <property type="nucleotide sequence ID" value="NZ_CAKKLS010000038.1"/>
</dbReference>
<dbReference type="SUPFAM" id="SSF53822">
    <property type="entry name" value="Periplasmic binding protein-like I"/>
    <property type="match status" value="1"/>
</dbReference>
<sequence length="340" mass="35641">MGTKPTLHEVAAAAGVSLASASRALTGRSASPEMVRKVRLAAKRIGYLPDATARSLRLGGHPQVVFAVDDIGNPNYVQMLRAIEEELGETTRISVSATGRRPDQTVELVRMLSMGAGDGLIISPLRVTPALRQALADTVVPVVVIGTLHSELSIDSVFVDSAVAVGMVVDHLVEIGRTRIGVINGPGNTNPGAARRAGFAAAVERHGLVRTEALQITAADFTVGAGVDAAERLLAATTESGDKIDAIVCANDLIAIGAINAIRRQGLRVPEDIAVTGIDDTDLAALYSPPLTSVSLQSERRGRIAARMLSERFADPSRPTRRQTVEATLVIRASTIGESA</sequence>
<evidence type="ECO:0000313" key="6">
    <source>
        <dbReference type="Proteomes" id="UP000033572"/>
    </source>
</evidence>
<feature type="domain" description="HTH lacI-type" evidence="4">
    <location>
        <begin position="5"/>
        <end position="58"/>
    </location>
</feature>
<keyword evidence="1" id="KW-0805">Transcription regulation</keyword>
<dbReference type="Gene3D" id="3.40.50.2300">
    <property type="match status" value="2"/>
</dbReference>
<reference evidence="5 6" key="1">
    <citation type="submission" date="2015-02" db="EMBL/GenBank/DDBJ databases">
        <title>Draft genome sequences of ten Microbacterium spp. with emphasis on heavy metal contaminated environments.</title>
        <authorList>
            <person name="Corretto E."/>
        </authorList>
    </citation>
    <scope>NUCLEOTIDE SEQUENCE [LARGE SCALE GENOMIC DNA]</scope>
    <source>
        <strain evidence="5 6">DSM 12966</strain>
    </source>
</reference>
<evidence type="ECO:0000256" key="2">
    <source>
        <dbReference type="ARBA" id="ARBA00023125"/>
    </source>
</evidence>
<evidence type="ECO:0000256" key="1">
    <source>
        <dbReference type="ARBA" id="ARBA00023015"/>
    </source>
</evidence>
<dbReference type="EMBL" id="JYIU01000040">
    <property type="protein sequence ID" value="KJL21681.1"/>
    <property type="molecule type" value="Genomic_DNA"/>
</dbReference>
<evidence type="ECO:0000256" key="3">
    <source>
        <dbReference type="ARBA" id="ARBA00023163"/>
    </source>
</evidence>
<dbReference type="InterPro" id="IPR046335">
    <property type="entry name" value="LacI/GalR-like_sensor"/>
</dbReference>
<protein>
    <submittedName>
        <fullName evidence="5">HTH-type transcriptional repressor CytR</fullName>
    </submittedName>
</protein>
<organism evidence="5 6">
    <name type="scientific">Microbacterium foliorum</name>
    <dbReference type="NCBI Taxonomy" id="104336"/>
    <lineage>
        <taxon>Bacteria</taxon>
        <taxon>Bacillati</taxon>
        <taxon>Actinomycetota</taxon>
        <taxon>Actinomycetes</taxon>
        <taxon>Micrococcales</taxon>
        <taxon>Microbacteriaceae</taxon>
        <taxon>Microbacterium</taxon>
    </lineage>
</organism>
<keyword evidence="3" id="KW-0804">Transcription</keyword>
<dbReference type="InterPro" id="IPR000843">
    <property type="entry name" value="HTH_LacI"/>
</dbReference>
<gene>
    <name evidence="5" type="primary">cytR_4</name>
    <name evidence="5" type="ORF">RN50_01579</name>
</gene>